<dbReference type="InterPro" id="IPR023393">
    <property type="entry name" value="START-like_dom_sf"/>
</dbReference>
<dbReference type="AlphaFoldDB" id="A0AAV3NWM1"/>
<keyword evidence="1" id="KW-0812">Transmembrane</keyword>
<protein>
    <recommendedName>
        <fullName evidence="2">START domain-containing protein</fullName>
    </recommendedName>
</protein>
<dbReference type="PANTHER" id="PTHR19308:SF58">
    <property type="entry name" value="POLYKETIDE CYCLASE_DEHYDRASE AND LIPID TRANSPORT SUPERFAMILY PROTEIN"/>
    <property type="match status" value="1"/>
</dbReference>
<dbReference type="GO" id="GO:0008289">
    <property type="term" value="F:lipid binding"/>
    <property type="evidence" value="ECO:0007669"/>
    <property type="project" value="InterPro"/>
</dbReference>
<accession>A0AAV3NWM1</accession>
<feature type="domain" description="START" evidence="2">
    <location>
        <begin position="144"/>
        <end position="334"/>
    </location>
</feature>
<dbReference type="InterPro" id="IPR002913">
    <property type="entry name" value="START_lipid-bd_dom"/>
</dbReference>
<gene>
    <name evidence="3" type="ORF">LIER_04398</name>
</gene>
<dbReference type="CDD" id="cd08870">
    <property type="entry name" value="START_STARD2_7-like"/>
    <property type="match status" value="1"/>
</dbReference>
<keyword evidence="1" id="KW-0472">Membrane</keyword>
<keyword evidence="4" id="KW-1185">Reference proteome</keyword>
<keyword evidence="1" id="KW-1133">Transmembrane helix</keyword>
<comment type="caution">
    <text evidence="3">The sequence shown here is derived from an EMBL/GenBank/DDBJ whole genome shotgun (WGS) entry which is preliminary data.</text>
</comment>
<dbReference type="Pfam" id="PF01852">
    <property type="entry name" value="START"/>
    <property type="match status" value="1"/>
</dbReference>
<dbReference type="SUPFAM" id="SSF55961">
    <property type="entry name" value="Bet v1-like"/>
    <property type="match status" value="1"/>
</dbReference>
<feature type="transmembrane region" description="Helical" evidence="1">
    <location>
        <begin position="20"/>
        <end position="40"/>
    </location>
</feature>
<name>A0AAV3NWM1_LITER</name>
<evidence type="ECO:0000313" key="3">
    <source>
        <dbReference type="EMBL" id="GAA0143797.1"/>
    </source>
</evidence>
<dbReference type="Proteomes" id="UP001454036">
    <property type="component" value="Unassembled WGS sequence"/>
</dbReference>
<dbReference type="Gene3D" id="3.30.530.20">
    <property type="match status" value="1"/>
</dbReference>
<sequence length="426" mass="48000">MALVALLLEVLQRPTMGDLMILTIPIWVAVILGVLVGWAWKPHWVDNFDVTDSVKCKIDQESAKGMLSSLLNLVGLNSLKMQLPSCISWIKDCTFERDLSGSSLNLSSDPLLSSLELQGEKSNLVTSDDLVYLNQLVEESDGGPAWIPMMDRSTSTMSYQAWRRDAETGPPQYRSRTVYEDATPEVLRDFFWDDEFRAEWDDMLIKAETLEENATTGTMMVQWVRKFPFFCSDREYIIGRRIWDAGRSYYCVTKGLPCSTVPRQKKPRRVDLYYSSWLIRAVESKKDSQKPACEVLLFHYEDMGIPWEIAKLGVRQGMWGAVKKIEPGLRAYQKHRASGASLSPCASMAQINAKVCKDRLRSLENASNEEVDTTINSTEKPLGRNISKFLVAGGAVALACTLDRGLVTKAVIFGVARRFANIGRRL</sequence>
<dbReference type="FunFam" id="3.30.530.20:FF:000006">
    <property type="entry name" value="StAR-related lipid transfer protein 7, mitochondrial"/>
    <property type="match status" value="1"/>
</dbReference>
<proteinExistence type="predicted"/>
<reference evidence="3 4" key="1">
    <citation type="submission" date="2024-01" db="EMBL/GenBank/DDBJ databases">
        <title>The complete chloroplast genome sequence of Lithospermum erythrorhizon: insights into the phylogenetic relationship among Boraginaceae species and the maternal lineages of purple gromwells.</title>
        <authorList>
            <person name="Okada T."/>
            <person name="Watanabe K."/>
        </authorList>
    </citation>
    <scope>NUCLEOTIDE SEQUENCE [LARGE SCALE GENOMIC DNA]</scope>
</reference>
<dbReference type="InterPro" id="IPR051213">
    <property type="entry name" value="START_lipid_transfer"/>
</dbReference>
<dbReference type="EMBL" id="BAABME010000562">
    <property type="protein sequence ID" value="GAA0143797.1"/>
    <property type="molecule type" value="Genomic_DNA"/>
</dbReference>
<evidence type="ECO:0000259" key="2">
    <source>
        <dbReference type="PROSITE" id="PS50848"/>
    </source>
</evidence>
<dbReference type="GO" id="GO:0005737">
    <property type="term" value="C:cytoplasm"/>
    <property type="evidence" value="ECO:0007669"/>
    <property type="project" value="UniProtKB-ARBA"/>
</dbReference>
<dbReference type="PROSITE" id="PS50848">
    <property type="entry name" value="START"/>
    <property type="match status" value="1"/>
</dbReference>
<dbReference type="PANTHER" id="PTHR19308">
    <property type="entry name" value="PHOSPHATIDYLCHOLINE TRANSFER PROTEIN"/>
    <property type="match status" value="1"/>
</dbReference>
<organism evidence="3 4">
    <name type="scientific">Lithospermum erythrorhizon</name>
    <name type="common">Purple gromwell</name>
    <name type="synonym">Lithospermum officinale var. erythrorhizon</name>
    <dbReference type="NCBI Taxonomy" id="34254"/>
    <lineage>
        <taxon>Eukaryota</taxon>
        <taxon>Viridiplantae</taxon>
        <taxon>Streptophyta</taxon>
        <taxon>Embryophyta</taxon>
        <taxon>Tracheophyta</taxon>
        <taxon>Spermatophyta</taxon>
        <taxon>Magnoliopsida</taxon>
        <taxon>eudicotyledons</taxon>
        <taxon>Gunneridae</taxon>
        <taxon>Pentapetalae</taxon>
        <taxon>asterids</taxon>
        <taxon>lamiids</taxon>
        <taxon>Boraginales</taxon>
        <taxon>Boraginaceae</taxon>
        <taxon>Boraginoideae</taxon>
        <taxon>Lithospermeae</taxon>
        <taxon>Lithospermum</taxon>
    </lineage>
</organism>
<evidence type="ECO:0000256" key="1">
    <source>
        <dbReference type="SAM" id="Phobius"/>
    </source>
</evidence>
<evidence type="ECO:0000313" key="4">
    <source>
        <dbReference type="Proteomes" id="UP001454036"/>
    </source>
</evidence>